<dbReference type="AlphaFoldDB" id="A0A9X7VX51"/>
<dbReference type="EMBL" id="CP071182">
    <property type="protein sequence ID" value="QSO46477.1"/>
    <property type="molecule type" value="Genomic_DNA"/>
</dbReference>
<evidence type="ECO:0000313" key="3">
    <source>
        <dbReference type="Proteomes" id="UP000663505"/>
    </source>
</evidence>
<organism evidence="2 3">
    <name type="scientific">Alicyclobacillus mengziensis</name>
    <dbReference type="NCBI Taxonomy" id="2931921"/>
    <lineage>
        <taxon>Bacteria</taxon>
        <taxon>Bacillati</taxon>
        <taxon>Bacillota</taxon>
        <taxon>Bacilli</taxon>
        <taxon>Bacillales</taxon>
        <taxon>Alicyclobacillaceae</taxon>
        <taxon>Alicyclobacillus</taxon>
    </lineage>
</organism>
<sequence>MFESIDAKQLHNKLESGDTIVLDVRGAAAYSDWHIQHKNANMLNIQTSKLKAEGPEAYPEIPKDKEVVVICAAGNASKEASQILSEHGYHPVNVKGGMSSWSEYYYSVPVTQTEDLELLQVIRPAKGCLSYMLVSGDEAIVVDAGQHIDFYEELAAQKHAKIRHVLDTHCHADHISGGPVLARESEAKYWIAGSEMQGSNMTFNPLVDGQTFNFGTSKLQVLAIPTPGHTPGSTSFFVNDKYLLSGDTVFVSGLGRPDLGGKAREWSALLYDTVSTKLSAIADDVLILPAHFADISEMTDAGYVGNDFGTIKATNELLQGVSAEEFTEQMVGRAGQTPPNYTTIVQINRGEYQPSETERSELEVGPNRCAAKHLAG</sequence>
<dbReference type="InterPro" id="IPR051682">
    <property type="entry name" value="Mito_Persulfide_Diox"/>
</dbReference>
<dbReference type="SMART" id="SM00849">
    <property type="entry name" value="Lactamase_B"/>
    <property type="match status" value="1"/>
</dbReference>
<dbReference type="CDD" id="cd07724">
    <property type="entry name" value="POD-like_MBL-fold"/>
    <property type="match status" value="1"/>
</dbReference>
<dbReference type="Gene3D" id="3.40.250.10">
    <property type="entry name" value="Rhodanese-like domain"/>
    <property type="match status" value="1"/>
</dbReference>
<dbReference type="Pfam" id="PF00753">
    <property type="entry name" value="Lactamase_B"/>
    <property type="match status" value="1"/>
</dbReference>
<keyword evidence="3" id="KW-1185">Reference proteome</keyword>
<dbReference type="PANTHER" id="PTHR43084">
    <property type="entry name" value="PERSULFIDE DIOXYGENASE ETHE1"/>
    <property type="match status" value="1"/>
</dbReference>
<feature type="domain" description="Rhodanese" evidence="1">
    <location>
        <begin position="15"/>
        <end position="110"/>
    </location>
</feature>
<protein>
    <submittedName>
        <fullName evidence="2">MBL fold metallo-hydrolase</fullName>
    </submittedName>
</protein>
<dbReference type="GO" id="GO:0050313">
    <property type="term" value="F:sulfur dioxygenase activity"/>
    <property type="evidence" value="ECO:0007669"/>
    <property type="project" value="InterPro"/>
</dbReference>
<accession>A0A9X7VX51</accession>
<evidence type="ECO:0000313" key="2">
    <source>
        <dbReference type="EMBL" id="QSO46477.1"/>
    </source>
</evidence>
<dbReference type="InterPro" id="IPR044528">
    <property type="entry name" value="POD-like_MBL-fold"/>
</dbReference>
<dbReference type="InterPro" id="IPR036873">
    <property type="entry name" value="Rhodanese-like_dom_sf"/>
</dbReference>
<dbReference type="Proteomes" id="UP000663505">
    <property type="component" value="Chromosome"/>
</dbReference>
<dbReference type="CDD" id="cd00158">
    <property type="entry name" value="RHOD"/>
    <property type="match status" value="1"/>
</dbReference>
<dbReference type="SUPFAM" id="SSF52821">
    <property type="entry name" value="Rhodanese/Cell cycle control phosphatase"/>
    <property type="match status" value="1"/>
</dbReference>
<dbReference type="SUPFAM" id="SSF56281">
    <property type="entry name" value="Metallo-hydrolase/oxidoreductase"/>
    <property type="match status" value="1"/>
</dbReference>
<dbReference type="InterPro" id="IPR001279">
    <property type="entry name" value="Metallo-B-lactamas"/>
</dbReference>
<dbReference type="SMART" id="SM00450">
    <property type="entry name" value="RHOD"/>
    <property type="match status" value="1"/>
</dbReference>
<dbReference type="PROSITE" id="PS50206">
    <property type="entry name" value="RHODANESE_3"/>
    <property type="match status" value="1"/>
</dbReference>
<name>A0A9X7VX51_9BACL</name>
<dbReference type="Pfam" id="PF00581">
    <property type="entry name" value="Rhodanese"/>
    <property type="match status" value="1"/>
</dbReference>
<gene>
    <name evidence="2" type="ORF">JZ786_18705</name>
</gene>
<dbReference type="Gene3D" id="3.60.15.10">
    <property type="entry name" value="Ribonuclease Z/Hydroxyacylglutathione hydrolase-like"/>
    <property type="match status" value="1"/>
</dbReference>
<dbReference type="GO" id="GO:0070813">
    <property type="term" value="P:hydrogen sulfide metabolic process"/>
    <property type="evidence" value="ECO:0007669"/>
    <property type="project" value="TreeGrafter"/>
</dbReference>
<dbReference type="GO" id="GO:0006749">
    <property type="term" value="P:glutathione metabolic process"/>
    <property type="evidence" value="ECO:0007669"/>
    <property type="project" value="InterPro"/>
</dbReference>
<proteinExistence type="predicted"/>
<dbReference type="KEGG" id="afx:JZ786_18705"/>
<dbReference type="RefSeq" id="WP_206655846.1">
    <property type="nucleotide sequence ID" value="NZ_CP071182.1"/>
</dbReference>
<evidence type="ECO:0000259" key="1">
    <source>
        <dbReference type="PROSITE" id="PS50206"/>
    </source>
</evidence>
<dbReference type="InterPro" id="IPR001763">
    <property type="entry name" value="Rhodanese-like_dom"/>
</dbReference>
<reference evidence="2 3" key="1">
    <citation type="submission" date="2021-02" db="EMBL/GenBank/DDBJ databases">
        <title>Alicyclobacillus curvatus sp. nov. and Alicyclobacillus mengziensis sp. nov., two acidophilic bacteria isolated from acid mine drainage.</title>
        <authorList>
            <person name="Huang Y."/>
        </authorList>
    </citation>
    <scope>NUCLEOTIDE SEQUENCE [LARGE SCALE GENOMIC DNA]</scope>
    <source>
        <strain evidence="2 3">S30H14</strain>
    </source>
</reference>
<dbReference type="InterPro" id="IPR036866">
    <property type="entry name" value="RibonucZ/Hydroxyglut_hydro"/>
</dbReference>
<dbReference type="PANTHER" id="PTHR43084:SF7">
    <property type="entry name" value="BETA-LACTAMASE DOMAIN PROTEIN"/>
    <property type="match status" value="1"/>
</dbReference>